<dbReference type="eggNOG" id="COG0811">
    <property type="taxonomic scope" value="Bacteria"/>
</dbReference>
<feature type="transmembrane region" description="Helical" evidence="1">
    <location>
        <begin position="189"/>
        <end position="211"/>
    </location>
</feature>
<reference evidence="2 3" key="1">
    <citation type="submission" date="2010-08" db="EMBL/GenBank/DDBJ databases">
        <title>Complete sequence of Clostridium cellulovorans 743B.</title>
        <authorList>
            <consortium name="US DOE Joint Genome Institute"/>
            <person name="Lucas S."/>
            <person name="Copeland A."/>
            <person name="Lapidus A."/>
            <person name="Cheng J.-F."/>
            <person name="Bruce D."/>
            <person name="Goodwin L."/>
            <person name="Pitluck S."/>
            <person name="Chertkov O."/>
            <person name="Detter J.C."/>
            <person name="Han C."/>
            <person name="Tapia R."/>
            <person name="Land M."/>
            <person name="Hauser L."/>
            <person name="Chang Y.-J."/>
            <person name="Jeffries C."/>
            <person name="Kyrpides N."/>
            <person name="Ivanova N."/>
            <person name="Mikhailova N."/>
            <person name="Hemme C.L."/>
            <person name="Woyke T."/>
        </authorList>
    </citation>
    <scope>NUCLEOTIDE SEQUENCE [LARGE SCALE GENOMIC DNA]</scope>
    <source>
        <strain evidence="3">ATCC 35296 / DSM 3052 / OCM 3 / 743B</strain>
    </source>
</reference>
<dbReference type="RefSeq" id="WP_010073292.1">
    <property type="nucleotide sequence ID" value="NC_014393.1"/>
</dbReference>
<dbReference type="KEGG" id="ccb:Clocel_3221"/>
<dbReference type="SUPFAM" id="SSF141571">
    <property type="entry name" value="Pentapeptide repeat-like"/>
    <property type="match status" value="1"/>
</dbReference>
<accession>D9SUF2</accession>
<dbReference type="Gene3D" id="2.160.20.80">
    <property type="entry name" value="E3 ubiquitin-protein ligase SopA"/>
    <property type="match status" value="1"/>
</dbReference>
<protein>
    <recommendedName>
        <fullName evidence="4">MotA/TolQ/ExbB proton channel domain-containing protein</fullName>
    </recommendedName>
</protein>
<keyword evidence="1" id="KW-0472">Membrane</keyword>
<dbReference type="AlphaFoldDB" id="D9SUF2"/>
<name>D9SUF2_CLOC7</name>
<evidence type="ECO:0000313" key="3">
    <source>
        <dbReference type="Proteomes" id="UP000002730"/>
    </source>
</evidence>
<dbReference type="STRING" id="573061.Clocel_3221"/>
<keyword evidence="3" id="KW-1185">Reference proteome</keyword>
<dbReference type="EMBL" id="CP002160">
    <property type="protein sequence ID" value="ADL52907.1"/>
    <property type="molecule type" value="Genomic_DNA"/>
</dbReference>
<dbReference type="OrthoDB" id="1904273at2"/>
<dbReference type="HOGENOM" id="CLU_581009_0_0_9"/>
<keyword evidence="1" id="KW-1133">Transmembrane helix</keyword>
<evidence type="ECO:0000256" key="1">
    <source>
        <dbReference type="SAM" id="Phobius"/>
    </source>
</evidence>
<proteinExistence type="predicted"/>
<gene>
    <name evidence="2" type="ordered locus">Clocel_3221</name>
</gene>
<feature type="transmembrane region" description="Helical" evidence="1">
    <location>
        <begin position="240"/>
        <end position="259"/>
    </location>
</feature>
<keyword evidence="1" id="KW-0812">Transmembrane</keyword>
<evidence type="ECO:0008006" key="4">
    <source>
        <dbReference type="Google" id="ProtNLM"/>
    </source>
</evidence>
<organism evidence="2 3">
    <name type="scientific">Clostridium cellulovorans (strain ATCC 35296 / DSM 3052 / OCM 3 / 743B)</name>
    <dbReference type="NCBI Taxonomy" id="573061"/>
    <lineage>
        <taxon>Bacteria</taxon>
        <taxon>Bacillati</taxon>
        <taxon>Bacillota</taxon>
        <taxon>Clostridia</taxon>
        <taxon>Eubacteriales</taxon>
        <taxon>Clostridiaceae</taxon>
        <taxon>Clostridium</taxon>
    </lineage>
</organism>
<sequence length="540" mass="59594">MNNISFETVTTDKQILSNVDLSNIDLSNVDLSKIDPSKIDLSKIDPSKLDMSKIDTSKLNLDGAGSEIITATTVDTSSITTQLVKSFQEQNEVGFAVIIMTLIVFILGILMLRSVWSYFNGLSTRFKEATKNVNSQELYEIEFKDSEVRSIVKEFKRSAKAGIENVNTEVIISKNIKGRMYLFEEFVKIIPSVATGLGLLGTFLGLTLAIAQTKNSLAGVSSIVSFTIKLQQPIASMASAFWTSIVGVVVSLTMNALIVNMRKSKDEYYDLLEDYLDNVIIVEGSRKSKSISEELVASLEKTFNDMAEKISTSIKEGIKNSRDGGLGSKITEDEFLSYTDELNSIVLSINSNLSNISAPIEEFKNVISNFALISEDLNTRFDNSVTRLVDNISGLDENLGGIQNTIENNNSYIKNIEETLKVQSKNLTNSYQGLTEGVDILKSATMKQLESIKQIGETLKGSLAQLMNSTAKNNGDIEVNQSKELTEAVKELDMTLNAIKNATNELAKNSLIVGQMVKGTNQWLQTIDKDEIAQDYLERK</sequence>
<evidence type="ECO:0000313" key="2">
    <source>
        <dbReference type="EMBL" id="ADL52907.1"/>
    </source>
</evidence>
<dbReference type="Proteomes" id="UP000002730">
    <property type="component" value="Chromosome"/>
</dbReference>
<feature type="transmembrane region" description="Helical" evidence="1">
    <location>
        <begin position="93"/>
        <end position="116"/>
    </location>
</feature>